<evidence type="ECO:0000256" key="11">
    <source>
        <dbReference type="ARBA" id="ARBA00022839"/>
    </source>
</evidence>
<keyword evidence="17" id="KW-0464">Manganese</keyword>
<evidence type="ECO:0000256" key="21">
    <source>
        <dbReference type="SAM" id="MobiDB-lite"/>
    </source>
</evidence>
<dbReference type="CDD" id="cd07906">
    <property type="entry name" value="Adenylation_DNA_ligase_LigD_LigC"/>
    <property type="match status" value="1"/>
</dbReference>
<evidence type="ECO:0000256" key="6">
    <source>
        <dbReference type="ARBA" id="ARBA00022722"/>
    </source>
</evidence>
<dbReference type="CDD" id="cd07971">
    <property type="entry name" value="OBF_DNA_ligase_LigD"/>
    <property type="match status" value="1"/>
</dbReference>
<evidence type="ECO:0000256" key="13">
    <source>
        <dbReference type="ARBA" id="ARBA00022932"/>
    </source>
</evidence>
<keyword evidence="3 23" id="KW-0436">Ligase</keyword>
<dbReference type="PANTHER" id="PTHR42705:SF2">
    <property type="entry name" value="BIFUNCTIONAL NON-HOMOLOGOUS END JOINING PROTEIN LIGD"/>
    <property type="match status" value="1"/>
</dbReference>
<evidence type="ECO:0000256" key="8">
    <source>
        <dbReference type="ARBA" id="ARBA00022741"/>
    </source>
</evidence>
<comment type="caution">
    <text evidence="23">The sequence shown here is derived from an EMBL/GenBank/DDBJ whole genome shotgun (WGS) entry which is preliminary data.</text>
</comment>
<evidence type="ECO:0000313" key="24">
    <source>
        <dbReference type="Proteomes" id="UP001595973"/>
    </source>
</evidence>
<sequence length="804" mass="88815">MGRLDRYNEMRDFDRTPEPRGGEAVSALALRYSMQKHDATRLHFDLRLEWEGALLSWAVTRGPSLKPSEKRLAVRTEDHPLDYLDFEGVIPKDNYGAGTVMLFDIGHWQPLEPADRGLKKGHLHFRLHGARLTGSWHLVRMEGRKPGDKGRENWLLMKEDDEAAGKRDPVARYLRSVSTNRTPREITSGKGPVVVERTGKRPAFHKVQLATLEEEAPQGDGWWHEVKFDGYRALIALGKGGTRVFTRNGHDWSDRFAALIPAFDAIKCDSALIDGEIVAGAGMQGFSALQKAIKAGGPFRFYGFDLLNLDGRDLTGLPLEERRAALETVFAEAPPLGNAELSPVIETEAAEALCTICAAGGEGIICKQRDALYRGARTRAWLKVKCGRRDEFVILGWQESDKRGRAFASLALGARQGGKYVYMGKVGTGFDGATMEELARLMKPLARKTPPAEVPADEARGVRWVRPDLVAEITYAETTDDGRLRHAVFVGLREDKPAETVRLGEDRMSEDRKQVAGIGISHPDRVVYPDAGVTKGQVAEYYAEMAGKMLKEAADRPLSLLRLTEGLEGESFFQKHAGKGFPEALKTVEIAEKDGDRAEYMYVTDAAGLVGAAQMGTLEFHIWGSKRDDLERPDRMVFDLDPDEGLGFGKVRDAAFLLRETLEGLGLPSWAMVTGGKGVHVVVPLRRVAEWETVTLFARVLAHHLADTHPKAFVATMSKARRKGLIFIDWLRNQRGATAIAPFSLRARPGAPVAVPVSWDELKGLKKANGFDIHSARERDWSDIVPKPVGLTGARVADLEALVG</sequence>
<dbReference type="NCBIfam" id="TIGR02777">
    <property type="entry name" value="LigD_PE_dom"/>
    <property type="match status" value="1"/>
</dbReference>
<dbReference type="InterPro" id="IPR012340">
    <property type="entry name" value="NA-bd_OB-fold"/>
</dbReference>
<evidence type="ECO:0000256" key="1">
    <source>
        <dbReference type="ARBA" id="ARBA00001936"/>
    </source>
</evidence>
<gene>
    <name evidence="23" type="primary">ligD</name>
    <name evidence="23" type="ORF">ACFO5X_12945</name>
</gene>
<dbReference type="Pfam" id="PF13298">
    <property type="entry name" value="LigD_N"/>
    <property type="match status" value="1"/>
</dbReference>
<feature type="region of interest" description="Disordered" evidence="21">
    <location>
        <begin position="1"/>
        <end position="21"/>
    </location>
</feature>
<keyword evidence="5" id="KW-0548">Nucleotidyltransferase</keyword>
<dbReference type="EC" id="6.5.1.1" evidence="2"/>
<keyword evidence="9" id="KW-0227">DNA damage</keyword>
<comment type="cofactor">
    <cofactor evidence="1">
        <name>Mn(2+)</name>
        <dbReference type="ChEBI" id="CHEBI:29035"/>
    </cofactor>
</comment>
<evidence type="ECO:0000256" key="19">
    <source>
        <dbReference type="ARBA" id="ARBA00029943"/>
    </source>
</evidence>
<dbReference type="EMBL" id="JBHSGI010000012">
    <property type="protein sequence ID" value="MFC4669462.1"/>
    <property type="molecule type" value="Genomic_DNA"/>
</dbReference>
<keyword evidence="12" id="KW-0067">ATP-binding</keyword>
<dbReference type="SUPFAM" id="SSF50249">
    <property type="entry name" value="Nucleic acid-binding proteins"/>
    <property type="match status" value="1"/>
</dbReference>
<dbReference type="Pfam" id="PF04679">
    <property type="entry name" value="DNA_ligase_A_C"/>
    <property type="match status" value="1"/>
</dbReference>
<dbReference type="Gene3D" id="3.90.920.10">
    <property type="entry name" value="DNA primase, PRIM domain"/>
    <property type="match status" value="1"/>
</dbReference>
<evidence type="ECO:0000256" key="3">
    <source>
        <dbReference type="ARBA" id="ARBA00022598"/>
    </source>
</evidence>
<dbReference type="PROSITE" id="PS50160">
    <property type="entry name" value="DNA_LIGASE_A3"/>
    <property type="match status" value="1"/>
</dbReference>
<evidence type="ECO:0000256" key="10">
    <source>
        <dbReference type="ARBA" id="ARBA00022801"/>
    </source>
</evidence>
<dbReference type="InterPro" id="IPR033651">
    <property type="entry name" value="PaeLigD_Pol-like"/>
</dbReference>
<evidence type="ECO:0000256" key="20">
    <source>
        <dbReference type="ARBA" id="ARBA00034003"/>
    </source>
</evidence>
<dbReference type="InterPro" id="IPR014145">
    <property type="entry name" value="LigD_pol_dom"/>
</dbReference>
<evidence type="ECO:0000313" key="23">
    <source>
        <dbReference type="EMBL" id="MFC4669462.1"/>
    </source>
</evidence>
<organism evidence="23 24">
    <name type="scientific">Seohaeicola nanhaiensis</name>
    <dbReference type="NCBI Taxonomy" id="1387282"/>
    <lineage>
        <taxon>Bacteria</taxon>
        <taxon>Pseudomonadati</taxon>
        <taxon>Pseudomonadota</taxon>
        <taxon>Alphaproteobacteria</taxon>
        <taxon>Rhodobacterales</taxon>
        <taxon>Roseobacteraceae</taxon>
        <taxon>Seohaeicola</taxon>
    </lineage>
</organism>
<dbReference type="Pfam" id="PF21686">
    <property type="entry name" value="LigD_Prim-Pol"/>
    <property type="match status" value="1"/>
</dbReference>
<keyword evidence="16" id="KW-0234">DNA repair</keyword>
<dbReference type="InterPro" id="IPR012309">
    <property type="entry name" value="DNA_ligase_ATP-dep_C"/>
</dbReference>
<protein>
    <recommendedName>
        <fullName evidence="2">DNA ligase (ATP)</fullName>
        <ecNumber evidence="2">6.5.1.1</ecNumber>
    </recommendedName>
    <alternativeName>
        <fullName evidence="19">NHEJ DNA polymerase</fullName>
    </alternativeName>
</protein>
<proteinExistence type="predicted"/>
<dbReference type="NCBIfam" id="TIGR02776">
    <property type="entry name" value="NHEJ_ligase_prk"/>
    <property type="match status" value="1"/>
</dbReference>
<accession>A0ABV9KH21</accession>
<reference evidence="24" key="1">
    <citation type="journal article" date="2019" name="Int. J. Syst. Evol. Microbiol.">
        <title>The Global Catalogue of Microorganisms (GCM) 10K type strain sequencing project: providing services to taxonomists for standard genome sequencing and annotation.</title>
        <authorList>
            <consortium name="The Broad Institute Genomics Platform"/>
            <consortium name="The Broad Institute Genome Sequencing Center for Infectious Disease"/>
            <person name="Wu L."/>
            <person name="Ma J."/>
        </authorList>
    </citation>
    <scope>NUCLEOTIDE SEQUENCE [LARGE SCALE GENOMIC DNA]</scope>
    <source>
        <strain evidence="24">CGMCC 4.7283</strain>
    </source>
</reference>
<dbReference type="Pfam" id="PF01068">
    <property type="entry name" value="DNA_ligase_A_M"/>
    <property type="match status" value="1"/>
</dbReference>
<dbReference type="Gene3D" id="2.40.50.140">
    <property type="entry name" value="Nucleic acid-binding proteins"/>
    <property type="match status" value="1"/>
</dbReference>
<keyword evidence="10" id="KW-0378">Hydrolase</keyword>
<keyword evidence="24" id="KW-1185">Reference proteome</keyword>
<keyword evidence="13" id="KW-0239">DNA-directed DNA polymerase</keyword>
<keyword evidence="4" id="KW-0808">Transferase</keyword>
<dbReference type="CDD" id="cd04862">
    <property type="entry name" value="PaeLigD_Pol_like"/>
    <property type="match status" value="1"/>
</dbReference>
<keyword evidence="15" id="KW-0233">DNA recombination</keyword>
<dbReference type="InterPro" id="IPR014143">
    <property type="entry name" value="NHEJ_ligase_prk"/>
</dbReference>
<evidence type="ECO:0000256" key="12">
    <source>
        <dbReference type="ARBA" id="ARBA00022840"/>
    </source>
</evidence>
<keyword evidence="6" id="KW-0540">Nuclease</keyword>
<evidence type="ECO:0000256" key="15">
    <source>
        <dbReference type="ARBA" id="ARBA00023172"/>
    </source>
</evidence>
<dbReference type="RefSeq" id="WP_380717892.1">
    <property type="nucleotide sequence ID" value="NZ_JBHSGI010000012.1"/>
</dbReference>
<dbReference type="SUPFAM" id="SSF56091">
    <property type="entry name" value="DNA ligase/mRNA capping enzyme, catalytic domain"/>
    <property type="match status" value="1"/>
</dbReference>
<dbReference type="InterPro" id="IPR014146">
    <property type="entry name" value="LigD_ligase_dom"/>
</dbReference>
<dbReference type="InterPro" id="IPR014144">
    <property type="entry name" value="LigD_PE_domain"/>
</dbReference>
<evidence type="ECO:0000256" key="18">
    <source>
        <dbReference type="ARBA" id="ARBA00023268"/>
    </source>
</evidence>
<name>A0ABV9KH21_9RHOB</name>
<keyword evidence="8" id="KW-0547">Nucleotide-binding</keyword>
<evidence type="ECO:0000256" key="5">
    <source>
        <dbReference type="ARBA" id="ARBA00022695"/>
    </source>
</evidence>
<evidence type="ECO:0000256" key="14">
    <source>
        <dbReference type="ARBA" id="ARBA00023125"/>
    </source>
</evidence>
<keyword evidence="11" id="KW-0269">Exonuclease</keyword>
<dbReference type="Gene3D" id="3.30.1490.70">
    <property type="match status" value="1"/>
</dbReference>
<comment type="catalytic activity">
    <reaction evidence="20">
        <text>ATP + (deoxyribonucleotide)n-3'-hydroxyl + 5'-phospho-(deoxyribonucleotide)m = (deoxyribonucleotide)n+m + AMP + diphosphate.</text>
        <dbReference type="EC" id="6.5.1.1"/>
    </reaction>
</comment>
<evidence type="ECO:0000256" key="17">
    <source>
        <dbReference type="ARBA" id="ARBA00023211"/>
    </source>
</evidence>
<evidence type="ECO:0000259" key="22">
    <source>
        <dbReference type="PROSITE" id="PS50160"/>
    </source>
</evidence>
<dbReference type="InterPro" id="IPR052171">
    <property type="entry name" value="NHEJ_LigD"/>
</dbReference>
<dbReference type="NCBIfam" id="TIGR02778">
    <property type="entry name" value="ligD_pol"/>
    <property type="match status" value="1"/>
</dbReference>
<dbReference type="GO" id="GO:0003910">
    <property type="term" value="F:DNA ligase (ATP) activity"/>
    <property type="evidence" value="ECO:0007669"/>
    <property type="project" value="UniProtKB-EC"/>
</dbReference>
<keyword evidence="18" id="KW-0511">Multifunctional enzyme</keyword>
<evidence type="ECO:0000256" key="4">
    <source>
        <dbReference type="ARBA" id="ARBA00022679"/>
    </source>
</evidence>
<dbReference type="NCBIfam" id="TIGR02779">
    <property type="entry name" value="NHEJ_ligase_lig"/>
    <property type="match status" value="1"/>
</dbReference>
<dbReference type="PANTHER" id="PTHR42705">
    <property type="entry name" value="BIFUNCTIONAL NON-HOMOLOGOUS END JOINING PROTEIN LIGD"/>
    <property type="match status" value="1"/>
</dbReference>
<keyword evidence="14" id="KW-0238">DNA-binding</keyword>
<evidence type="ECO:0000256" key="7">
    <source>
        <dbReference type="ARBA" id="ARBA00022723"/>
    </source>
</evidence>
<dbReference type="Proteomes" id="UP001595973">
    <property type="component" value="Unassembled WGS sequence"/>
</dbReference>
<dbReference type="InterPro" id="IPR012310">
    <property type="entry name" value="DNA_ligase_ATP-dep_cent"/>
</dbReference>
<feature type="domain" description="ATP-dependent DNA ligase family profile" evidence="22">
    <location>
        <begin position="301"/>
        <end position="419"/>
    </location>
</feature>
<evidence type="ECO:0000256" key="2">
    <source>
        <dbReference type="ARBA" id="ARBA00012727"/>
    </source>
</evidence>
<keyword evidence="7" id="KW-0479">Metal-binding</keyword>
<evidence type="ECO:0000256" key="9">
    <source>
        <dbReference type="ARBA" id="ARBA00022763"/>
    </source>
</evidence>
<evidence type="ECO:0000256" key="16">
    <source>
        <dbReference type="ARBA" id="ARBA00023204"/>
    </source>
</evidence>
<dbReference type="Gene3D" id="3.30.470.30">
    <property type="entry name" value="DNA ligase/mRNA capping enzyme"/>
    <property type="match status" value="1"/>
</dbReference>